<dbReference type="InterPro" id="IPR013520">
    <property type="entry name" value="Ribonucl_H"/>
</dbReference>
<dbReference type="Pfam" id="PF00929">
    <property type="entry name" value="RNase_T"/>
    <property type="match status" value="1"/>
</dbReference>
<dbReference type="PANTHER" id="PTHR30231">
    <property type="entry name" value="DNA POLYMERASE III SUBUNIT EPSILON"/>
    <property type="match status" value="1"/>
</dbReference>
<proteinExistence type="predicted"/>
<evidence type="ECO:0000313" key="2">
    <source>
        <dbReference type="EMBL" id="DAE01441.1"/>
    </source>
</evidence>
<dbReference type="PROSITE" id="PS50172">
    <property type="entry name" value="BRCT"/>
    <property type="match status" value="1"/>
</dbReference>
<dbReference type="GO" id="GO:0045004">
    <property type="term" value="P:DNA replication proofreading"/>
    <property type="evidence" value="ECO:0007669"/>
    <property type="project" value="TreeGrafter"/>
</dbReference>
<dbReference type="CDD" id="cd06127">
    <property type="entry name" value="DEDDh"/>
    <property type="match status" value="1"/>
</dbReference>
<reference evidence="2" key="1">
    <citation type="journal article" date="2021" name="Proc. Natl. Acad. Sci. U.S.A.">
        <title>A Catalog of Tens of Thousands of Viruses from Human Metagenomes Reveals Hidden Associations with Chronic Diseases.</title>
        <authorList>
            <person name="Tisza M.J."/>
            <person name="Buck C.B."/>
        </authorList>
    </citation>
    <scope>NUCLEOTIDE SEQUENCE</scope>
    <source>
        <strain evidence="2">CtQtc11</strain>
    </source>
</reference>
<dbReference type="FunFam" id="3.30.420.10:FF:000045">
    <property type="entry name" value="3'-5' exonuclease DinG"/>
    <property type="match status" value="1"/>
</dbReference>
<dbReference type="NCBIfam" id="TIGR00573">
    <property type="entry name" value="dnaq"/>
    <property type="match status" value="1"/>
</dbReference>
<dbReference type="SUPFAM" id="SSF52113">
    <property type="entry name" value="BRCT domain"/>
    <property type="match status" value="1"/>
</dbReference>
<dbReference type="GO" id="GO:0008408">
    <property type="term" value="F:3'-5' exonuclease activity"/>
    <property type="evidence" value="ECO:0007669"/>
    <property type="project" value="TreeGrafter"/>
</dbReference>
<protein>
    <submittedName>
        <fullName evidence="2">DNA polymerase III subunit alpha</fullName>
    </submittedName>
</protein>
<dbReference type="SMART" id="SM00479">
    <property type="entry name" value="EXOIII"/>
    <property type="match status" value="1"/>
</dbReference>
<dbReference type="InterPro" id="IPR001357">
    <property type="entry name" value="BRCT_dom"/>
</dbReference>
<dbReference type="Pfam" id="PF00533">
    <property type="entry name" value="BRCT"/>
    <property type="match status" value="1"/>
</dbReference>
<dbReference type="Gene3D" id="3.30.420.10">
    <property type="entry name" value="Ribonuclease H-like superfamily/Ribonuclease H"/>
    <property type="match status" value="1"/>
</dbReference>
<evidence type="ECO:0000259" key="1">
    <source>
        <dbReference type="PROSITE" id="PS50172"/>
    </source>
</evidence>
<name>A0A8S5P4T9_9CAUD</name>
<dbReference type="InterPro" id="IPR012337">
    <property type="entry name" value="RNaseH-like_sf"/>
</dbReference>
<feature type="domain" description="BRCT" evidence="1">
    <location>
        <begin position="207"/>
        <end position="299"/>
    </location>
</feature>
<dbReference type="InterPro" id="IPR006054">
    <property type="entry name" value="DnaQ"/>
</dbReference>
<dbReference type="EMBL" id="BK015325">
    <property type="protein sequence ID" value="DAE01441.1"/>
    <property type="molecule type" value="Genomic_DNA"/>
</dbReference>
<dbReference type="InterPro" id="IPR036420">
    <property type="entry name" value="BRCT_dom_sf"/>
</dbReference>
<sequence length="299" mass="34774">MSHSKYYIRDIIEDYCVIDLETTGLSFQYDDVIEIGIIKIRNDKIIDKFQTLINPGYPIPDFITEITGITNEMLVNQPCFLEIKKDILNFIDNDIIIGHNTSFDLNFIRHKFNIELKNKYMDTVQFCRKLYPELDHHRLSDMVNLLKLTRNEHRSISDCIATKELYDCIKKKMDDQAIKIDDIFKKNKNYSKHIDITNITSQEDMIDEDNFFFQKHCAFTGTLDKMTRKQAMQLVVNVGAILDNGVTKSTNYLILGNNDYCKSIKGGKSNKHKKAEKLKLAGQDIDIIDENTFYELIGV</sequence>
<dbReference type="InterPro" id="IPR036397">
    <property type="entry name" value="RNaseH_sf"/>
</dbReference>
<dbReference type="GO" id="GO:0003677">
    <property type="term" value="F:DNA binding"/>
    <property type="evidence" value="ECO:0007669"/>
    <property type="project" value="InterPro"/>
</dbReference>
<dbReference type="CDD" id="cd17748">
    <property type="entry name" value="BRCT_DNA_ligase_like"/>
    <property type="match status" value="1"/>
</dbReference>
<dbReference type="SUPFAM" id="SSF53098">
    <property type="entry name" value="Ribonuclease H-like"/>
    <property type="match status" value="1"/>
</dbReference>
<accession>A0A8S5P4T9</accession>
<dbReference type="GO" id="GO:0003887">
    <property type="term" value="F:DNA-directed DNA polymerase activity"/>
    <property type="evidence" value="ECO:0007669"/>
    <property type="project" value="InterPro"/>
</dbReference>
<dbReference type="PANTHER" id="PTHR30231:SF41">
    <property type="entry name" value="DNA POLYMERASE III SUBUNIT EPSILON"/>
    <property type="match status" value="1"/>
</dbReference>
<dbReference type="Gene3D" id="3.40.50.10190">
    <property type="entry name" value="BRCT domain"/>
    <property type="match status" value="1"/>
</dbReference>
<organism evidence="2">
    <name type="scientific">Siphoviridae sp. ctQtc11</name>
    <dbReference type="NCBI Taxonomy" id="2825497"/>
    <lineage>
        <taxon>Viruses</taxon>
        <taxon>Duplodnaviria</taxon>
        <taxon>Heunggongvirae</taxon>
        <taxon>Uroviricota</taxon>
        <taxon>Caudoviricetes</taxon>
    </lineage>
</organism>